<evidence type="ECO:0000313" key="1">
    <source>
        <dbReference type="EMBL" id="UOE77537.1"/>
    </source>
</evidence>
<reference evidence="1" key="1">
    <citation type="submission" date="2020-10" db="EMBL/GenBank/DDBJ databases">
        <authorList>
            <person name="Delgado J.A."/>
            <person name="Gonzalez J.M."/>
        </authorList>
    </citation>
    <scope>NUCLEOTIDE SEQUENCE</scope>
    <source>
        <strain evidence="1">23.6</strain>
    </source>
</reference>
<dbReference type="AlphaFoldDB" id="A0AB38R463"/>
<gene>
    <name evidence="1" type="ORF">IMI45_06875</name>
</gene>
<evidence type="ECO:0000313" key="2">
    <source>
        <dbReference type="Proteomes" id="UP001058458"/>
    </source>
</evidence>
<sequence>MALFLFPFLHNYMDLTVAHKNNVPLLFVFNNKKSMDSFRKEVQPFVKNELLLIDSHNFNDDLKNIIKNFKIVGITQQRFRDMAIGYGDFSFFHIGSLTLDG</sequence>
<proteinExistence type="predicted"/>
<dbReference type="EMBL" id="CP063414">
    <property type="protein sequence ID" value="UOE77537.1"/>
    <property type="molecule type" value="Genomic_DNA"/>
</dbReference>
<dbReference type="Proteomes" id="UP001058458">
    <property type="component" value="Chromosome"/>
</dbReference>
<name>A0AB38R463_PARTM</name>
<accession>A0AB38R463</accession>
<organism evidence="1 2">
    <name type="scientific">Parageobacillus thermoglucosidasius</name>
    <name type="common">Geobacillus thermoglucosidasius</name>
    <dbReference type="NCBI Taxonomy" id="1426"/>
    <lineage>
        <taxon>Bacteria</taxon>
        <taxon>Bacillati</taxon>
        <taxon>Bacillota</taxon>
        <taxon>Bacilli</taxon>
        <taxon>Bacillales</taxon>
        <taxon>Anoxybacillaceae</taxon>
        <taxon>Parageobacillus</taxon>
    </lineage>
</organism>
<dbReference type="RefSeq" id="WP_256834721.1">
    <property type="nucleotide sequence ID" value="NZ_CP063414.1"/>
</dbReference>
<protein>
    <submittedName>
        <fullName evidence="1">Uncharacterized protein</fullName>
    </submittedName>
</protein>